<organism evidence="1 2">
    <name type="scientific">Streptomyces kaempferi</name>
    <dbReference type="NCBI Taxonomy" id="333725"/>
    <lineage>
        <taxon>Bacteria</taxon>
        <taxon>Bacillati</taxon>
        <taxon>Actinomycetota</taxon>
        <taxon>Actinomycetes</taxon>
        <taxon>Kitasatosporales</taxon>
        <taxon>Streptomycetaceae</taxon>
        <taxon>Streptomyces</taxon>
    </lineage>
</organism>
<accession>A0ABW3X7U2</accession>
<keyword evidence="2" id="KW-1185">Reference proteome</keyword>
<dbReference type="RefSeq" id="WP_381239464.1">
    <property type="nucleotide sequence ID" value="NZ_JBHSKH010000072.1"/>
</dbReference>
<evidence type="ECO:0000313" key="1">
    <source>
        <dbReference type="EMBL" id="MFD1304779.1"/>
    </source>
</evidence>
<reference evidence="2" key="1">
    <citation type="journal article" date="2019" name="Int. J. Syst. Evol. Microbiol.">
        <title>The Global Catalogue of Microorganisms (GCM) 10K type strain sequencing project: providing services to taxonomists for standard genome sequencing and annotation.</title>
        <authorList>
            <consortium name="The Broad Institute Genomics Platform"/>
            <consortium name="The Broad Institute Genome Sequencing Center for Infectious Disease"/>
            <person name="Wu L."/>
            <person name="Ma J."/>
        </authorList>
    </citation>
    <scope>NUCLEOTIDE SEQUENCE [LARGE SCALE GENOMIC DNA]</scope>
    <source>
        <strain evidence="2">CGMCC 4.7020</strain>
    </source>
</reference>
<gene>
    <name evidence="1" type="ORF">ACFQ5X_02850</name>
</gene>
<comment type="caution">
    <text evidence="1">The sequence shown here is derived from an EMBL/GenBank/DDBJ whole genome shotgun (WGS) entry which is preliminary data.</text>
</comment>
<evidence type="ECO:0000313" key="2">
    <source>
        <dbReference type="Proteomes" id="UP001597058"/>
    </source>
</evidence>
<name>A0ABW3X7U2_9ACTN</name>
<proteinExistence type="predicted"/>
<dbReference type="Proteomes" id="UP001597058">
    <property type="component" value="Unassembled WGS sequence"/>
</dbReference>
<sequence length="235" mass="24424">MWQARTAARAERNRLAVRLRDAVLHRTSALVELAHRGRLEEVSAEARTALAAVRELLHGLEHGPESERRLAPQPTGADLVALCRTQGASGREVTLRGTLKSAAGLPASVTLTAYRMVEAAPCAGDRGPARVRPRRRRGALHLTVTGVRLAVPGPVAERLRVQATTADGRLTLEPAGTVRGVAAAAAAAAAAGRTRSGPRPGGVPVATRVMVGEAGDGATAVSLADRQSPTVSPRP</sequence>
<protein>
    <submittedName>
        <fullName evidence="1">Uncharacterized protein</fullName>
    </submittedName>
</protein>
<dbReference type="EMBL" id="JBHTMM010000002">
    <property type="protein sequence ID" value="MFD1304779.1"/>
    <property type="molecule type" value="Genomic_DNA"/>
</dbReference>